<dbReference type="NCBIfam" id="NF003742">
    <property type="entry name" value="PRK05339.1"/>
    <property type="match status" value="1"/>
</dbReference>
<dbReference type="GO" id="GO:0016301">
    <property type="term" value="F:kinase activity"/>
    <property type="evidence" value="ECO:0007669"/>
    <property type="project" value="UniProtKB-KW"/>
</dbReference>
<keyword evidence="3 5" id="KW-0547">Nucleotide-binding</keyword>
<comment type="function">
    <text evidence="5">Bifunctional serine/threonine kinase and phosphorylase involved in the regulation of the pyruvate, phosphate dikinase (PPDK) by catalyzing its phosphorylation/dephosphorylation.</text>
</comment>
<dbReference type="PANTHER" id="PTHR31756">
    <property type="entry name" value="PYRUVATE, PHOSPHATE DIKINASE REGULATORY PROTEIN 1, CHLOROPLASTIC"/>
    <property type="match status" value="1"/>
</dbReference>
<dbReference type="InterPro" id="IPR005177">
    <property type="entry name" value="Kinase-pyrophosphorylase"/>
</dbReference>
<comment type="catalytic activity">
    <reaction evidence="5">
        <text>N(tele)-phospho-L-histidyl/O-phospho-L-threonyl-[pyruvate, phosphate dikinase] + phosphate + H(+) = N(tele)-phospho-L-histidyl/L-threonyl-[pyruvate, phosphate dikinase] + diphosphate</text>
        <dbReference type="Rhea" id="RHEA:43696"/>
        <dbReference type="Rhea" id="RHEA-COMP:10650"/>
        <dbReference type="Rhea" id="RHEA-COMP:10651"/>
        <dbReference type="ChEBI" id="CHEBI:15378"/>
        <dbReference type="ChEBI" id="CHEBI:30013"/>
        <dbReference type="ChEBI" id="CHEBI:33019"/>
        <dbReference type="ChEBI" id="CHEBI:43474"/>
        <dbReference type="ChEBI" id="CHEBI:61977"/>
        <dbReference type="ChEBI" id="CHEBI:83586"/>
        <dbReference type="EC" id="2.7.4.27"/>
    </reaction>
</comment>
<feature type="binding site" evidence="5">
    <location>
        <begin position="152"/>
        <end position="159"/>
    </location>
    <ligand>
        <name>ADP</name>
        <dbReference type="ChEBI" id="CHEBI:456216"/>
    </ligand>
</feature>
<comment type="catalytic activity">
    <reaction evidence="5">
        <text>N(tele)-phospho-L-histidyl/L-threonyl-[pyruvate, phosphate dikinase] + ADP = N(tele)-phospho-L-histidyl/O-phospho-L-threonyl-[pyruvate, phosphate dikinase] + AMP + H(+)</text>
        <dbReference type="Rhea" id="RHEA:43692"/>
        <dbReference type="Rhea" id="RHEA-COMP:10650"/>
        <dbReference type="Rhea" id="RHEA-COMP:10651"/>
        <dbReference type="ChEBI" id="CHEBI:15378"/>
        <dbReference type="ChEBI" id="CHEBI:30013"/>
        <dbReference type="ChEBI" id="CHEBI:61977"/>
        <dbReference type="ChEBI" id="CHEBI:83586"/>
        <dbReference type="ChEBI" id="CHEBI:456215"/>
        <dbReference type="ChEBI" id="CHEBI:456216"/>
        <dbReference type="EC" id="2.7.11.32"/>
    </reaction>
</comment>
<proteinExistence type="inferred from homology"/>
<comment type="caution">
    <text evidence="6">The sequence shown here is derived from an EMBL/GenBank/DDBJ whole genome shotgun (WGS) entry which is preliminary data.</text>
</comment>
<protein>
    <recommendedName>
        <fullName evidence="5">Putative pyruvate, phosphate dikinase regulatory protein</fullName>
        <shortName evidence="5">PPDK regulatory protein</shortName>
        <ecNumber evidence="5">2.7.11.32</ecNumber>
        <ecNumber evidence="5">2.7.4.27</ecNumber>
    </recommendedName>
</protein>
<evidence type="ECO:0000256" key="5">
    <source>
        <dbReference type="HAMAP-Rule" id="MF_00921"/>
    </source>
</evidence>
<dbReference type="HAMAP" id="MF_00921">
    <property type="entry name" value="PDRP"/>
    <property type="match status" value="1"/>
</dbReference>
<keyword evidence="4 5" id="KW-0418">Kinase</keyword>
<accession>A0ABT1YFC4</accession>
<evidence type="ECO:0000313" key="7">
    <source>
        <dbReference type="Proteomes" id="UP001300012"/>
    </source>
</evidence>
<evidence type="ECO:0000313" key="6">
    <source>
        <dbReference type="EMBL" id="MCR8631415.1"/>
    </source>
</evidence>
<evidence type="ECO:0000256" key="1">
    <source>
        <dbReference type="ARBA" id="ARBA00022527"/>
    </source>
</evidence>
<keyword evidence="7" id="KW-1185">Reference proteome</keyword>
<gene>
    <name evidence="6" type="ORF">NV381_09390</name>
</gene>
<keyword evidence="1 5" id="KW-0723">Serine/threonine-protein kinase</keyword>
<evidence type="ECO:0000256" key="4">
    <source>
        <dbReference type="ARBA" id="ARBA00022777"/>
    </source>
</evidence>
<name>A0ABT1YFC4_9BACL</name>
<dbReference type="EC" id="2.7.4.27" evidence="5"/>
<keyword evidence="2 5" id="KW-0808">Transferase</keyword>
<sequence>MAERKNPVIYIASDSAGETGESVVRAAAVQFYPQQVDVRVVPFLENHEGIDKLIQTAKERDGIIVFTLVIPELRDYLVEQSIRNQLMYIDLLGPILGSLEKKLQQESRHQPGMIHPLDEDYFKKVEAVEFAVKYDDGRDFTGVLQADIVLVGVSRTSKTPLSMYLAHKKFKVANVPLVPEIQPPEQLFTVSNKKVIGLRITPEKLNMIRSERLKTLGLPQTAMYANVERINLELEYADKIMKRIGCTVIDVSNKAVEETASLIIDWYHGR</sequence>
<dbReference type="InterPro" id="IPR026565">
    <property type="entry name" value="PPDK_reg"/>
</dbReference>
<dbReference type="EC" id="2.7.11.32" evidence="5"/>
<dbReference type="EMBL" id="JANQBD010000006">
    <property type="protein sequence ID" value="MCR8631415.1"/>
    <property type="molecule type" value="Genomic_DNA"/>
</dbReference>
<dbReference type="Pfam" id="PF03618">
    <property type="entry name" value="Kinase-PPPase"/>
    <property type="match status" value="1"/>
</dbReference>
<comment type="similarity">
    <text evidence="5">Belongs to the pyruvate, phosphate/water dikinase regulatory protein family. PDRP subfamily.</text>
</comment>
<evidence type="ECO:0000256" key="2">
    <source>
        <dbReference type="ARBA" id="ARBA00022679"/>
    </source>
</evidence>
<reference evidence="6 7" key="1">
    <citation type="submission" date="2022-08" db="EMBL/GenBank/DDBJ databases">
        <title>Paenibacillus endoradicis sp. nov., Paenibacillus radicibacter sp. nov and Paenibacillus pararadicis sp. nov., three cold-adapted plant growth-promoting bacteria isolated from root of Larix gmelinii in Great Khingan.</title>
        <authorList>
            <person name="Xue H."/>
        </authorList>
    </citation>
    <scope>NUCLEOTIDE SEQUENCE [LARGE SCALE GENOMIC DNA]</scope>
    <source>
        <strain evidence="6 7">N5-1-1-5</strain>
    </source>
</reference>
<evidence type="ECO:0000256" key="3">
    <source>
        <dbReference type="ARBA" id="ARBA00022741"/>
    </source>
</evidence>
<organism evidence="6 7">
    <name type="scientific">Paenibacillus radicis</name>
    <name type="common">ex Xue et al. 2023</name>
    <dbReference type="NCBI Taxonomy" id="2972489"/>
    <lineage>
        <taxon>Bacteria</taxon>
        <taxon>Bacillati</taxon>
        <taxon>Bacillota</taxon>
        <taxon>Bacilli</taxon>
        <taxon>Bacillales</taxon>
        <taxon>Paenibacillaceae</taxon>
        <taxon>Paenibacillus</taxon>
    </lineage>
</organism>
<dbReference type="PANTHER" id="PTHR31756:SF3">
    <property type="entry name" value="PYRUVATE, PHOSPHATE DIKINASE REGULATORY PROTEIN 1, CHLOROPLASTIC"/>
    <property type="match status" value="1"/>
</dbReference>
<dbReference type="Proteomes" id="UP001300012">
    <property type="component" value="Unassembled WGS sequence"/>
</dbReference>
<dbReference type="RefSeq" id="WP_258213021.1">
    <property type="nucleotide sequence ID" value="NZ_JANQBD010000006.1"/>
</dbReference>